<dbReference type="Gene3D" id="3.40.50.300">
    <property type="entry name" value="P-loop containing nucleotide triphosphate hydrolases"/>
    <property type="match status" value="2"/>
</dbReference>
<keyword evidence="18" id="KW-1185">Reference proteome</keyword>
<dbReference type="InterPro" id="IPR027417">
    <property type="entry name" value="P-loop_NTPase"/>
</dbReference>
<comment type="subcellular location">
    <subcellularLocation>
        <location evidence="3">Chromosome</location>
    </subcellularLocation>
    <subcellularLocation>
        <location evidence="2">Nucleus</location>
    </subcellularLocation>
</comment>
<dbReference type="GO" id="GO:0043047">
    <property type="term" value="F:single-stranded telomeric DNA binding"/>
    <property type="evidence" value="ECO:0007669"/>
    <property type="project" value="TreeGrafter"/>
</dbReference>
<feature type="domain" description="Rad50/SbcC-type AAA" evidence="16">
    <location>
        <begin position="6"/>
        <end position="233"/>
    </location>
</feature>
<evidence type="ECO:0000256" key="9">
    <source>
        <dbReference type="ARBA" id="ARBA00022801"/>
    </source>
</evidence>
<gene>
    <name evidence="17" type="primary">RAD50</name>
    <name evidence="17" type="ORF">DL546_006026</name>
</gene>
<evidence type="ECO:0000256" key="14">
    <source>
        <dbReference type="ARBA" id="ARBA00049360"/>
    </source>
</evidence>
<evidence type="ECO:0000256" key="1">
    <source>
        <dbReference type="ARBA" id="ARBA00001947"/>
    </source>
</evidence>
<feature type="coiled-coil region" evidence="15">
    <location>
        <begin position="822"/>
        <end position="908"/>
    </location>
</feature>
<feature type="coiled-coil region" evidence="15">
    <location>
        <begin position="689"/>
        <end position="798"/>
    </location>
</feature>
<dbReference type="Pfam" id="PF13558">
    <property type="entry name" value="SbcC_Walker_B"/>
    <property type="match status" value="1"/>
</dbReference>
<keyword evidence="7" id="KW-0479">Metal-binding</keyword>
<evidence type="ECO:0000313" key="18">
    <source>
        <dbReference type="Proteomes" id="UP000275385"/>
    </source>
</evidence>
<dbReference type="GO" id="GO:0051880">
    <property type="term" value="F:G-quadruplex DNA binding"/>
    <property type="evidence" value="ECO:0007669"/>
    <property type="project" value="TreeGrafter"/>
</dbReference>
<dbReference type="EMBL" id="QVQW01000029">
    <property type="protein sequence ID" value="RKU44601.1"/>
    <property type="molecule type" value="Genomic_DNA"/>
</dbReference>
<evidence type="ECO:0000256" key="4">
    <source>
        <dbReference type="ARBA" id="ARBA00009439"/>
    </source>
</evidence>
<dbReference type="GO" id="GO:0016887">
    <property type="term" value="F:ATP hydrolysis activity"/>
    <property type="evidence" value="ECO:0007669"/>
    <property type="project" value="InterPro"/>
</dbReference>
<evidence type="ECO:0000256" key="10">
    <source>
        <dbReference type="ARBA" id="ARBA00022833"/>
    </source>
</evidence>
<dbReference type="PANTHER" id="PTHR18867:SF12">
    <property type="entry name" value="DNA REPAIR PROTEIN RAD50"/>
    <property type="match status" value="1"/>
</dbReference>
<comment type="similarity">
    <text evidence="4">Belongs to the SMC family. RAD50 subfamily.</text>
</comment>
<feature type="coiled-coil region" evidence="15">
    <location>
        <begin position="956"/>
        <end position="1053"/>
    </location>
</feature>
<comment type="catalytic activity">
    <reaction evidence="14">
        <text>ATP + H2O = ADP + phosphate + H(+)</text>
        <dbReference type="Rhea" id="RHEA:13065"/>
        <dbReference type="ChEBI" id="CHEBI:15377"/>
        <dbReference type="ChEBI" id="CHEBI:15378"/>
        <dbReference type="ChEBI" id="CHEBI:30616"/>
        <dbReference type="ChEBI" id="CHEBI:43474"/>
        <dbReference type="ChEBI" id="CHEBI:456216"/>
    </reaction>
</comment>
<dbReference type="FunFam" id="3.40.50.300:FF:000947">
    <property type="entry name" value="DNA repair protein RAD50"/>
    <property type="match status" value="1"/>
</dbReference>
<dbReference type="GO" id="GO:0070192">
    <property type="term" value="P:chromosome organization involved in meiotic cell cycle"/>
    <property type="evidence" value="ECO:0007669"/>
    <property type="project" value="TreeGrafter"/>
</dbReference>
<name>A0A420Y9Q1_9PEZI</name>
<evidence type="ECO:0000256" key="12">
    <source>
        <dbReference type="ARBA" id="ARBA00023204"/>
    </source>
</evidence>
<evidence type="ECO:0000256" key="13">
    <source>
        <dbReference type="ARBA" id="ARBA00023242"/>
    </source>
</evidence>
<sequence>MSKIEKLSIRGVRSFSPADREVIGFNTPLTLIVGYNGSGKTTIIECLKYATTGELPPNSKGGAFIHDPKLCGEKEVLAQVKLSFRSTVGESYVVTRSLQLTVKKNTRSQKTLEGSLLCRSNGERTVTSSKVLELSTVVPEKLGVSPAILDAVIFCHQDESLWPMSEPAALKKRFDEIFEAMRYTKAIENLKQLRKKRGEELAKLKIYEEQDKDNKEKGEKTEKQCLALNAEIEEMRTQCNAAEDEMARMQDLIRDKHEQANSFLTIVNDLRNKTQQYEYRQATVQELRGSITELPDTDQQLVDHLEQYEANIAGIEEKRDQHAAQYKDLEKELKAARADLTSKVAELGKHQSDKEKYERQLVNRLDMVHDAADRHEIRGYEGELDDHQVQAFHGRLQKILTDKKRELERLQRENAKEIDQATGVITELEGKKSTRVQKRVTAKQRMGAIDKQVIHLNNDISGLDIDEGSEALLQSSMNDLDQSLEKARSEQQAADFDRQLLQEDEHLGQLEAESARLSRELVECTRLASERAQLDVRKNEFKDRKRKFDLLVNTWQEKLSGLLGGPWQADTVESEFQIVLKRQANAVADANRKKDATQQELKQIEFKLSTARERQRKALAEKAQCQKAVAHALSEADTDTAVIDDYPKELENCEQVLQTVEQDIALYGHLKNFEDQLPAKSRLLAKIAGQLDDSELKKLQEEKQQVEQNLRTLRAVRPRYDTFHRLDQELPALQKDLASLESQKEALVRQLEDQDAVCRELDEKRQDIESMSRTVTTISQSYRELGESEKQIERMESQQSSTIITRGADEINDLQSTCHEQLRAVKNRIQKLTGDRQRMRDLIGRLELDRSELKNKINNAVRQLEKKKYLQDRIQALRDEATKCREEIQEADKELEKLEPEIAKARSIREDTLLRGRAKEQKVAEERDAINSTINGLKMVEGDIQSYLDRGGPAALTSTQRAIATLERTISTMEKELHDLTVQINKLSKDISNSDQQKRNVSDNINYRSNKRKLQELERDIAILRERNAEEDYDRLAREARSLESQYHKLSADRGATMAVMRTKDQELKKLMDAWELDYKNAASKYRETHIKVETTKAAIEDLGVYGSALDKAIMQYHSLKMEEINRIAGELWQATYQGTDIDTILIRSDAETATGKRNYNYRVCMVKQDTEMDMRGRCSAGQKVLASIIIRLALAESFGINCGLIALDEPTTNLDSDNIRSLAQSLHAIIKQRQVQSNFQLIVITHDEEFLRHMQCSEFCDTFYRVKRDEKQNSMIVRESITKVME</sequence>
<dbReference type="GO" id="GO:0006302">
    <property type="term" value="P:double-strand break repair"/>
    <property type="evidence" value="ECO:0007669"/>
    <property type="project" value="InterPro"/>
</dbReference>
<proteinExistence type="inferred from homology"/>
<evidence type="ECO:0000256" key="2">
    <source>
        <dbReference type="ARBA" id="ARBA00004123"/>
    </source>
</evidence>
<dbReference type="NCBIfam" id="TIGR00606">
    <property type="entry name" value="rad50"/>
    <property type="match status" value="1"/>
</dbReference>
<evidence type="ECO:0000313" key="17">
    <source>
        <dbReference type="EMBL" id="RKU44601.1"/>
    </source>
</evidence>
<reference evidence="17 18" key="1">
    <citation type="submission" date="2018-08" db="EMBL/GenBank/DDBJ databases">
        <title>Draft genome of the lignicolous fungus Coniochaeta pulveracea.</title>
        <authorList>
            <person name="Borstlap C.J."/>
            <person name="De Witt R.N."/>
            <person name="Botha A."/>
            <person name="Volschenk H."/>
        </authorList>
    </citation>
    <scope>NUCLEOTIDE SEQUENCE [LARGE SCALE GENOMIC DNA]</scope>
    <source>
        <strain evidence="17 18">CAB683</strain>
    </source>
</reference>
<evidence type="ECO:0000256" key="15">
    <source>
        <dbReference type="SAM" id="Coils"/>
    </source>
</evidence>
<evidence type="ECO:0000256" key="5">
    <source>
        <dbReference type="ARBA" id="ARBA00017893"/>
    </source>
</evidence>
<keyword evidence="10" id="KW-0862">Zinc</keyword>
<dbReference type="GO" id="GO:0000722">
    <property type="term" value="P:telomere maintenance via recombination"/>
    <property type="evidence" value="ECO:0007669"/>
    <property type="project" value="TreeGrafter"/>
</dbReference>
<dbReference type="GO" id="GO:0000794">
    <property type="term" value="C:condensed nuclear chromosome"/>
    <property type="evidence" value="ECO:0007669"/>
    <property type="project" value="TreeGrafter"/>
</dbReference>
<evidence type="ECO:0000256" key="3">
    <source>
        <dbReference type="ARBA" id="ARBA00004286"/>
    </source>
</evidence>
<dbReference type="PANTHER" id="PTHR18867">
    <property type="entry name" value="RAD50"/>
    <property type="match status" value="1"/>
</dbReference>
<dbReference type="STRING" id="177199.A0A420Y9Q1"/>
<dbReference type="GO" id="GO:0030870">
    <property type="term" value="C:Mre11 complex"/>
    <property type="evidence" value="ECO:0007669"/>
    <property type="project" value="InterPro"/>
</dbReference>
<feature type="coiled-coil region" evidence="15">
    <location>
        <begin position="580"/>
        <end position="614"/>
    </location>
</feature>
<evidence type="ECO:0000259" key="16">
    <source>
        <dbReference type="Pfam" id="PF13476"/>
    </source>
</evidence>
<dbReference type="OrthoDB" id="18797at2759"/>
<feature type="coiled-coil region" evidence="15">
    <location>
        <begin position="190"/>
        <end position="259"/>
    </location>
</feature>
<evidence type="ECO:0000256" key="7">
    <source>
        <dbReference type="ARBA" id="ARBA00022723"/>
    </source>
</evidence>
<comment type="cofactor">
    <cofactor evidence="1">
        <name>Zn(2+)</name>
        <dbReference type="ChEBI" id="CHEBI:29105"/>
    </cofactor>
</comment>
<dbReference type="InterPro" id="IPR038729">
    <property type="entry name" value="Rad50/SbcC_AAA"/>
</dbReference>
<evidence type="ECO:0000256" key="6">
    <source>
        <dbReference type="ARBA" id="ARBA00022454"/>
    </source>
</evidence>
<dbReference type="FunFam" id="3.40.50.300:FF:001195">
    <property type="entry name" value="DNA repair protein rad50"/>
    <property type="match status" value="1"/>
</dbReference>
<dbReference type="GO" id="GO:0003691">
    <property type="term" value="F:double-stranded telomeric DNA binding"/>
    <property type="evidence" value="ECO:0007669"/>
    <property type="project" value="TreeGrafter"/>
</dbReference>
<dbReference type="SUPFAM" id="SSF52540">
    <property type="entry name" value="P-loop containing nucleoside triphosphate hydrolases"/>
    <property type="match status" value="2"/>
</dbReference>
<protein>
    <recommendedName>
        <fullName evidence="5">DNA repair protein RAD50</fullName>
    </recommendedName>
</protein>
<dbReference type="GO" id="GO:0007004">
    <property type="term" value="P:telomere maintenance via telomerase"/>
    <property type="evidence" value="ECO:0007669"/>
    <property type="project" value="TreeGrafter"/>
</dbReference>
<keyword evidence="9" id="KW-0378">Hydrolase</keyword>
<keyword evidence="11 15" id="KW-0175">Coiled coil</keyword>
<feature type="coiled-coil region" evidence="15">
    <location>
        <begin position="393"/>
        <end position="420"/>
    </location>
</feature>
<dbReference type="Pfam" id="PF13476">
    <property type="entry name" value="AAA_23"/>
    <property type="match status" value="1"/>
</dbReference>
<organism evidence="17 18">
    <name type="scientific">Coniochaeta pulveracea</name>
    <dbReference type="NCBI Taxonomy" id="177199"/>
    <lineage>
        <taxon>Eukaryota</taxon>
        <taxon>Fungi</taxon>
        <taxon>Dikarya</taxon>
        <taxon>Ascomycota</taxon>
        <taxon>Pezizomycotina</taxon>
        <taxon>Sordariomycetes</taxon>
        <taxon>Sordariomycetidae</taxon>
        <taxon>Coniochaetales</taxon>
        <taxon>Coniochaetaceae</taxon>
        <taxon>Coniochaeta</taxon>
    </lineage>
</organism>
<evidence type="ECO:0000256" key="8">
    <source>
        <dbReference type="ARBA" id="ARBA00022763"/>
    </source>
</evidence>
<keyword evidence="13" id="KW-0539">Nucleus</keyword>
<dbReference type="GO" id="GO:0046872">
    <property type="term" value="F:metal ion binding"/>
    <property type="evidence" value="ECO:0007669"/>
    <property type="project" value="UniProtKB-KW"/>
</dbReference>
<dbReference type="Proteomes" id="UP000275385">
    <property type="component" value="Unassembled WGS sequence"/>
</dbReference>
<feature type="coiled-coil region" evidence="15">
    <location>
        <begin position="298"/>
        <end position="346"/>
    </location>
</feature>
<dbReference type="InterPro" id="IPR004584">
    <property type="entry name" value="Rad50_eukaryotes"/>
</dbReference>
<evidence type="ECO:0000256" key="11">
    <source>
        <dbReference type="ARBA" id="ARBA00023054"/>
    </source>
</evidence>
<keyword evidence="6" id="KW-0158">Chromosome</keyword>
<keyword evidence="8" id="KW-0227">DNA damage</keyword>
<comment type="caution">
    <text evidence="17">The sequence shown here is derived from an EMBL/GenBank/DDBJ whole genome shotgun (WGS) entry which is preliminary data.</text>
</comment>
<keyword evidence="12" id="KW-0234">DNA repair</keyword>
<accession>A0A420Y9Q1</accession>